<dbReference type="AlphaFoldDB" id="A0A9N9BLA6"/>
<keyword evidence="2" id="KW-1185">Reference proteome</keyword>
<protein>
    <submittedName>
        <fullName evidence="1">9742_t:CDS:1</fullName>
    </submittedName>
</protein>
<dbReference type="GO" id="GO:0003676">
    <property type="term" value="F:nucleic acid binding"/>
    <property type="evidence" value="ECO:0007669"/>
    <property type="project" value="InterPro"/>
</dbReference>
<evidence type="ECO:0000313" key="2">
    <source>
        <dbReference type="Proteomes" id="UP000789831"/>
    </source>
</evidence>
<organism evidence="1 2">
    <name type="scientific">Ambispora gerdemannii</name>
    <dbReference type="NCBI Taxonomy" id="144530"/>
    <lineage>
        <taxon>Eukaryota</taxon>
        <taxon>Fungi</taxon>
        <taxon>Fungi incertae sedis</taxon>
        <taxon>Mucoromycota</taxon>
        <taxon>Glomeromycotina</taxon>
        <taxon>Glomeromycetes</taxon>
        <taxon>Archaeosporales</taxon>
        <taxon>Ambisporaceae</taxon>
        <taxon>Ambispora</taxon>
    </lineage>
</organism>
<dbReference type="Gene3D" id="3.30.420.10">
    <property type="entry name" value="Ribonuclease H-like superfamily/Ribonuclease H"/>
    <property type="match status" value="1"/>
</dbReference>
<dbReference type="Proteomes" id="UP000789831">
    <property type="component" value="Unassembled WGS sequence"/>
</dbReference>
<dbReference type="EMBL" id="CAJVPL010001472">
    <property type="protein sequence ID" value="CAG8572786.1"/>
    <property type="molecule type" value="Genomic_DNA"/>
</dbReference>
<dbReference type="InterPro" id="IPR036397">
    <property type="entry name" value="RNaseH_sf"/>
</dbReference>
<gene>
    <name evidence="1" type="ORF">AGERDE_LOCUS7724</name>
</gene>
<accession>A0A9N9BLA6</accession>
<dbReference type="OrthoDB" id="4843387at2759"/>
<proteinExistence type="predicted"/>
<comment type="caution">
    <text evidence="1">The sequence shown here is derived from an EMBL/GenBank/DDBJ whole genome shotgun (WGS) entry which is preliminary data.</text>
</comment>
<evidence type="ECO:0000313" key="1">
    <source>
        <dbReference type="EMBL" id="CAG8572786.1"/>
    </source>
</evidence>
<name>A0A9N9BLA6_9GLOM</name>
<sequence length="157" mass="18307">MSSQRLKTLLKTIKQLSFNISNCLPIPLISTVNAERRLAWCLTHKDWTARHFRRVLWSDESTFCLFQPHEEWDIECVSSTVKQSPSLMHWGCFSWYGTGPLVALNGSATGKSHVEILRRYVLPTLETYPGNVDRGQPWFRQDNLTYKPILRHFDELL</sequence>
<reference evidence="1" key="1">
    <citation type="submission" date="2021-06" db="EMBL/GenBank/DDBJ databases">
        <authorList>
            <person name="Kallberg Y."/>
            <person name="Tangrot J."/>
            <person name="Rosling A."/>
        </authorList>
    </citation>
    <scope>NUCLEOTIDE SEQUENCE</scope>
    <source>
        <strain evidence="1">MT106</strain>
    </source>
</reference>